<reference evidence="1" key="2">
    <citation type="submission" date="2022-01" db="EMBL/GenBank/DDBJ databases">
        <authorList>
            <person name="Yamashiro T."/>
            <person name="Shiraishi A."/>
            <person name="Satake H."/>
            <person name="Nakayama K."/>
        </authorList>
    </citation>
    <scope>NUCLEOTIDE SEQUENCE</scope>
</reference>
<keyword evidence="2" id="KW-1185">Reference proteome</keyword>
<evidence type="ECO:0000313" key="2">
    <source>
        <dbReference type="Proteomes" id="UP001151760"/>
    </source>
</evidence>
<organism evidence="1 2">
    <name type="scientific">Tanacetum coccineum</name>
    <dbReference type="NCBI Taxonomy" id="301880"/>
    <lineage>
        <taxon>Eukaryota</taxon>
        <taxon>Viridiplantae</taxon>
        <taxon>Streptophyta</taxon>
        <taxon>Embryophyta</taxon>
        <taxon>Tracheophyta</taxon>
        <taxon>Spermatophyta</taxon>
        <taxon>Magnoliopsida</taxon>
        <taxon>eudicotyledons</taxon>
        <taxon>Gunneridae</taxon>
        <taxon>Pentapetalae</taxon>
        <taxon>asterids</taxon>
        <taxon>campanulids</taxon>
        <taxon>Asterales</taxon>
        <taxon>Asteraceae</taxon>
        <taxon>Asteroideae</taxon>
        <taxon>Anthemideae</taxon>
        <taxon>Anthemidinae</taxon>
        <taxon>Tanacetum</taxon>
    </lineage>
</organism>
<evidence type="ECO:0000313" key="1">
    <source>
        <dbReference type="EMBL" id="GJT42121.1"/>
    </source>
</evidence>
<gene>
    <name evidence="1" type="ORF">Tco_0941986</name>
</gene>
<dbReference type="EMBL" id="BQNB010015618">
    <property type="protein sequence ID" value="GJT42121.1"/>
    <property type="molecule type" value="Genomic_DNA"/>
</dbReference>
<name>A0ABQ5DV20_9ASTR</name>
<keyword evidence="1" id="KW-0238">DNA-binding</keyword>
<protein>
    <submittedName>
        <fullName evidence="1">ARID DNA-binding domain-containing protein</fullName>
    </submittedName>
</protein>
<dbReference type="GO" id="GO:0003677">
    <property type="term" value="F:DNA binding"/>
    <property type="evidence" value="ECO:0007669"/>
    <property type="project" value="UniProtKB-KW"/>
</dbReference>
<reference evidence="1" key="1">
    <citation type="journal article" date="2022" name="Int. J. Mol. Sci.">
        <title>Draft Genome of Tanacetum Coccineum: Genomic Comparison of Closely Related Tanacetum-Family Plants.</title>
        <authorList>
            <person name="Yamashiro T."/>
            <person name="Shiraishi A."/>
            <person name="Nakayama K."/>
            <person name="Satake H."/>
        </authorList>
    </citation>
    <scope>NUCLEOTIDE SEQUENCE</scope>
</reference>
<proteinExistence type="predicted"/>
<dbReference type="PANTHER" id="PTHR33265:SF31">
    <property type="entry name" value="AVR9_CF-9 RAPIDLY ELICITED PROTEIN 146"/>
    <property type="match status" value="1"/>
</dbReference>
<accession>A0ABQ5DV20</accession>
<comment type="caution">
    <text evidence="1">The sequence shown here is derived from an EMBL/GenBank/DDBJ whole genome shotgun (WGS) entry which is preliminary data.</text>
</comment>
<dbReference type="PANTHER" id="PTHR33265">
    <property type="entry name" value="AVR9/CF-9 RAPIDLY ELICITED PROTEIN-RELATED"/>
    <property type="match status" value="1"/>
</dbReference>
<dbReference type="Proteomes" id="UP001151760">
    <property type="component" value="Unassembled WGS sequence"/>
</dbReference>
<sequence>MMIKRDKIASKSLHNLLFHHHHNWVVATLPRHLPPPPSDDENEFSCTATPQNQNKLHYHLDANDVIVNALEILKNATASPAMSRFGKSPMVKELRLTDSPFALNNGEEDGDQVDEAAEKFIMRFYNSLRGQN</sequence>